<dbReference type="PANTHER" id="PTHR22683:SF41">
    <property type="entry name" value="DNA TRANSLOCASE FTSK"/>
    <property type="match status" value="1"/>
</dbReference>
<feature type="region of interest" description="Disordered" evidence="4">
    <location>
        <begin position="697"/>
        <end position="743"/>
    </location>
</feature>
<dbReference type="Pfam" id="PF01580">
    <property type="entry name" value="FtsK_SpoIIIE"/>
    <property type="match status" value="1"/>
</dbReference>
<keyword evidence="2 3" id="KW-0067">ATP-binding</keyword>
<proteinExistence type="predicted"/>
<dbReference type="InterPro" id="IPR002543">
    <property type="entry name" value="FtsK_dom"/>
</dbReference>
<evidence type="ECO:0000256" key="1">
    <source>
        <dbReference type="ARBA" id="ARBA00022741"/>
    </source>
</evidence>
<dbReference type="AlphaFoldDB" id="A0AB33A4U2"/>
<keyword evidence="1 3" id="KW-0547">Nucleotide-binding</keyword>
<dbReference type="GO" id="GO:0005524">
    <property type="term" value="F:ATP binding"/>
    <property type="evidence" value="ECO:0007669"/>
    <property type="project" value="UniProtKB-UniRule"/>
</dbReference>
<gene>
    <name evidence="6" type="ORF">MASS_0218</name>
</gene>
<dbReference type="PANTHER" id="PTHR22683">
    <property type="entry name" value="SPORULATION PROTEIN RELATED"/>
    <property type="match status" value="1"/>
</dbReference>
<dbReference type="GO" id="GO:0003677">
    <property type="term" value="F:DNA binding"/>
    <property type="evidence" value="ECO:0007669"/>
    <property type="project" value="InterPro"/>
</dbReference>
<dbReference type="EMBL" id="CP004374">
    <property type="protein sequence ID" value="AGM26820.1"/>
    <property type="molecule type" value="Genomic_DNA"/>
</dbReference>
<dbReference type="Gene3D" id="3.40.50.300">
    <property type="entry name" value="P-loop containing nucleotide triphosphate hydrolases"/>
    <property type="match status" value="1"/>
</dbReference>
<dbReference type="Proteomes" id="UP000013961">
    <property type="component" value="Chromosome"/>
</dbReference>
<organism evidence="6 7">
    <name type="scientific">Mycobacteroides abscessus subsp. bolletii 50594</name>
    <dbReference type="NCBI Taxonomy" id="1303024"/>
    <lineage>
        <taxon>Bacteria</taxon>
        <taxon>Bacillati</taxon>
        <taxon>Actinomycetota</taxon>
        <taxon>Actinomycetes</taxon>
        <taxon>Mycobacteriales</taxon>
        <taxon>Mycobacteriaceae</taxon>
        <taxon>Mycobacteroides</taxon>
        <taxon>Mycobacteroides abscessus</taxon>
    </lineage>
</organism>
<evidence type="ECO:0000259" key="5">
    <source>
        <dbReference type="PROSITE" id="PS50901"/>
    </source>
</evidence>
<evidence type="ECO:0000256" key="4">
    <source>
        <dbReference type="SAM" id="MobiDB-lite"/>
    </source>
</evidence>
<sequence>MVGVSRDARRAALARKQERRQDFMWQRDVRMSDANALAVLKDSEKADVERERLAEKLEAIAQRAAVDAQRAVAERDKVWSAEEKRILTQARIVRTGGSAGIPPIWLTHWRATLPVSLATRLGVSSSESGPVFALRPGGGISESDVISSVVRQEAPELASDVAFIGWADGVESLLPDIAHRYAMLESVRDDAWLARLFEAAGVTTTETRVEAVQGEYGVYERRATVVDVPALVAASVDESGLVLRFAHRTGDAADKWTRGLSALRSGFSASGVKAENLRVLDGPAGSIELRFEDAPDVFPKALAPEPPSVPVGTVSEAIARYHAAEWVMGVDARGQWLTYPLADHPHAFIVGGTGGGKSVWVRTQIEMLRAGYRDPRTGGDAGGGWRLFVASGKPSDFAGLEGLPGIQMVATDTAQLVVMLQAVKSEMDRRIAAAAQAKREGKGATAFDFPPIAVILDEFGYLGMGIVSQYGTKGLKWFRLLVDSLLRVARETRIHVVLSTQTVRKEQSDPASIPGSWQANISMAVSLGNPDDSETLNNAFGAATRERAAQLGPRLVGHKGRGMTGDELGKKVIIFQSLYGWSPGTTSLDPQADPKVAPPTPEVRRAWEQWEPISSSVPWLAPRLGIQAASPAWSDGDLEEVAQTPVVPLTDRDGILRPGMETCDPMSPEWLGAQTASIATAAIDFVDADSETWDVTALSTTKAEPAKPARTPRRRATPAPTKKEETVTSDPVRETPRTDLDGW</sequence>
<dbReference type="InterPro" id="IPR050206">
    <property type="entry name" value="FtsK/SpoIIIE/SftA"/>
</dbReference>
<evidence type="ECO:0000256" key="3">
    <source>
        <dbReference type="PROSITE-ProRule" id="PRU00289"/>
    </source>
</evidence>
<feature type="binding site" evidence="3">
    <location>
        <begin position="351"/>
        <end position="358"/>
    </location>
    <ligand>
        <name>ATP</name>
        <dbReference type="ChEBI" id="CHEBI:30616"/>
    </ligand>
</feature>
<dbReference type="InterPro" id="IPR027417">
    <property type="entry name" value="P-loop_NTPase"/>
</dbReference>
<protein>
    <submittedName>
        <fullName evidence="6">FtsK/SpoIIIE family protein</fullName>
    </submittedName>
</protein>
<feature type="compositionally biased region" description="Basic and acidic residues" evidence="4">
    <location>
        <begin position="721"/>
        <end position="743"/>
    </location>
</feature>
<name>A0AB33A4U2_9MYCO</name>
<dbReference type="KEGG" id="mabb:MASS_0218"/>
<reference evidence="6 7" key="1">
    <citation type="journal article" date="2013" name="Genome Announc.">
        <title>Complete Genome Sequence of Mycobacterium massiliense Clinical Strain Asan 50594, Belonging to the Type II Genotype.</title>
        <authorList>
            <person name="Kim B.J."/>
            <person name="Kim B.R."/>
            <person name="Hong S.H."/>
            <person name="Seok S.H."/>
            <person name="Kook Y.H."/>
            <person name="Kim B.J."/>
        </authorList>
    </citation>
    <scope>NUCLEOTIDE SEQUENCE [LARGE SCALE GENOMIC DNA]</scope>
    <source>
        <strain evidence="6 7">50594</strain>
    </source>
</reference>
<accession>A0AB33A4U2</accession>
<evidence type="ECO:0000256" key="2">
    <source>
        <dbReference type="ARBA" id="ARBA00022840"/>
    </source>
</evidence>
<feature type="compositionally biased region" description="Low complexity" evidence="4">
    <location>
        <begin position="700"/>
        <end position="709"/>
    </location>
</feature>
<evidence type="ECO:0000313" key="7">
    <source>
        <dbReference type="Proteomes" id="UP000013961"/>
    </source>
</evidence>
<dbReference type="PROSITE" id="PS50901">
    <property type="entry name" value="FTSK"/>
    <property type="match status" value="1"/>
</dbReference>
<dbReference type="SUPFAM" id="SSF52540">
    <property type="entry name" value="P-loop containing nucleoside triphosphate hydrolases"/>
    <property type="match status" value="1"/>
</dbReference>
<evidence type="ECO:0000313" key="6">
    <source>
        <dbReference type="EMBL" id="AGM26820.1"/>
    </source>
</evidence>
<feature type="domain" description="FtsK" evidence="5">
    <location>
        <begin position="334"/>
        <end position="536"/>
    </location>
</feature>